<evidence type="ECO:0000313" key="4">
    <source>
        <dbReference type="Proteomes" id="UP000198744"/>
    </source>
</evidence>
<dbReference type="Proteomes" id="UP000198744">
    <property type="component" value="Unassembled WGS sequence"/>
</dbReference>
<evidence type="ECO:0000256" key="1">
    <source>
        <dbReference type="ARBA" id="ARBA00007734"/>
    </source>
</evidence>
<dbReference type="SUPFAM" id="SSF53955">
    <property type="entry name" value="Lysozyme-like"/>
    <property type="match status" value="1"/>
</dbReference>
<dbReference type="InterPro" id="IPR000189">
    <property type="entry name" value="Transglyc_AS"/>
</dbReference>
<dbReference type="EMBL" id="FOBS01000040">
    <property type="protein sequence ID" value="SEM73442.1"/>
    <property type="molecule type" value="Genomic_DNA"/>
</dbReference>
<dbReference type="Pfam" id="PF01464">
    <property type="entry name" value="SLT"/>
    <property type="match status" value="1"/>
</dbReference>
<dbReference type="RefSeq" id="WP_093884749.1">
    <property type="nucleotide sequence ID" value="NZ_FOBS01000040.1"/>
</dbReference>
<feature type="domain" description="Transglycosylase SLT" evidence="2">
    <location>
        <begin position="97"/>
        <end position="204"/>
    </location>
</feature>
<keyword evidence="4" id="KW-1185">Reference proteome</keyword>
<evidence type="ECO:0000259" key="2">
    <source>
        <dbReference type="Pfam" id="PF01464"/>
    </source>
</evidence>
<dbReference type="InterPro" id="IPR008258">
    <property type="entry name" value="Transglycosylase_SLT_dom_1"/>
</dbReference>
<comment type="similarity">
    <text evidence="1">Belongs to the transglycosylase Slt family.</text>
</comment>
<dbReference type="GO" id="GO:0000270">
    <property type="term" value="P:peptidoglycan metabolic process"/>
    <property type="evidence" value="ECO:0007669"/>
    <property type="project" value="InterPro"/>
</dbReference>
<dbReference type="GO" id="GO:0008933">
    <property type="term" value="F:peptidoglycan lytic transglycosylase activity"/>
    <property type="evidence" value="ECO:0007669"/>
    <property type="project" value="InterPro"/>
</dbReference>
<reference evidence="3 4" key="1">
    <citation type="submission" date="2016-10" db="EMBL/GenBank/DDBJ databases">
        <authorList>
            <person name="de Groot N.N."/>
        </authorList>
    </citation>
    <scope>NUCLEOTIDE SEQUENCE [LARGE SCALE GENOMIC DNA]</scope>
    <source>
        <strain evidence="3 4">DSM 8423</strain>
    </source>
</reference>
<dbReference type="CDD" id="cd00254">
    <property type="entry name" value="LT-like"/>
    <property type="match status" value="1"/>
</dbReference>
<accession>A0A1H8ARU5</accession>
<evidence type="ECO:0000313" key="3">
    <source>
        <dbReference type="EMBL" id="SEM73442.1"/>
    </source>
</evidence>
<dbReference type="OrthoDB" id="9781970at2"/>
<dbReference type="Gene3D" id="1.10.530.10">
    <property type="match status" value="1"/>
</dbReference>
<sequence length="221" mass="24555">MKKQSNWEGKVMINFLSVLSVRMFVLGMALLFPMTVLAADLYTFQDEEGLAYITNIPGPGRRKYHPSMARLRAKKKTVIPQKIKDASGGNRDYAEAILSACERFSVDPLLVRAVIKAESNFDPEALSPKGAIGLMQLMPKTAREMGVSDPFNPVENIHGGVGYLSQLLNTLNGDVPLALAAYNAGPHRVMSYNGIPPFRETRNYIERVMGYYEHFKGKDAL</sequence>
<gene>
    <name evidence="3" type="ORF">SAMN04489760_1405</name>
</gene>
<dbReference type="STRING" id="43775.SAMN04489760_1405"/>
<dbReference type="PANTHER" id="PTHR37423:SF2">
    <property type="entry name" value="MEMBRANE-BOUND LYTIC MUREIN TRANSGLYCOSYLASE C"/>
    <property type="match status" value="1"/>
</dbReference>
<dbReference type="GO" id="GO:0016020">
    <property type="term" value="C:membrane"/>
    <property type="evidence" value="ECO:0007669"/>
    <property type="project" value="InterPro"/>
</dbReference>
<dbReference type="AlphaFoldDB" id="A0A1H8ARU5"/>
<protein>
    <submittedName>
        <fullName evidence="3">Transglycosylase SLT domain-containing protein</fullName>
    </submittedName>
</protein>
<name>A0A1H8ARU5_9BACT</name>
<organism evidence="3 4">
    <name type="scientific">Syntrophus gentianae</name>
    <dbReference type="NCBI Taxonomy" id="43775"/>
    <lineage>
        <taxon>Bacteria</taxon>
        <taxon>Pseudomonadati</taxon>
        <taxon>Thermodesulfobacteriota</taxon>
        <taxon>Syntrophia</taxon>
        <taxon>Syntrophales</taxon>
        <taxon>Syntrophaceae</taxon>
        <taxon>Syntrophus</taxon>
    </lineage>
</organism>
<proteinExistence type="inferred from homology"/>
<dbReference type="InterPro" id="IPR023346">
    <property type="entry name" value="Lysozyme-like_dom_sf"/>
</dbReference>
<dbReference type="PROSITE" id="PS00922">
    <property type="entry name" value="TRANSGLYCOSYLASE"/>
    <property type="match status" value="1"/>
</dbReference>
<dbReference type="PANTHER" id="PTHR37423">
    <property type="entry name" value="SOLUBLE LYTIC MUREIN TRANSGLYCOSYLASE-RELATED"/>
    <property type="match status" value="1"/>
</dbReference>